<dbReference type="GO" id="GO:0003677">
    <property type="term" value="F:DNA binding"/>
    <property type="evidence" value="ECO:0007669"/>
    <property type="project" value="InterPro"/>
</dbReference>
<dbReference type="Pfam" id="PF13560">
    <property type="entry name" value="HTH_31"/>
    <property type="match status" value="1"/>
</dbReference>
<dbReference type="Gene3D" id="1.10.260.40">
    <property type="entry name" value="lambda repressor-like DNA-binding domains"/>
    <property type="match status" value="1"/>
</dbReference>
<evidence type="ECO:0000259" key="1">
    <source>
        <dbReference type="PROSITE" id="PS50943"/>
    </source>
</evidence>
<dbReference type="Pfam" id="PF17765">
    <property type="entry name" value="MLTR_LBD"/>
    <property type="match status" value="1"/>
</dbReference>
<proteinExistence type="predicted"/>
<reference evidence="2" key="1">
    <citation type="submission" date="2022-10" db="EMBL/GenBank/DDBJ databases">
        <title>The complete genomes of actinobacterial strains from the NBC collection.</title>
        <authorList>
            <person name="Joergensen T.S."/>
            <person name="Alvarez Arevalo M."/>
            <person name="Sterndorff E.B."/>
            <person name="Faurdal D."/>
            <person name="Vuksanovic O."/>
            <person name="Mourched A.-S."/>
            <person name="Charusanti P."/>
            <person name="Shaw S."/>
            <person name="Blin K."/>
            <person name="Weber T."/>
        </authorList>
    </citation>
    <scope>NUCLEOTIDE SEQUENCE</scope>
    <source>
        <strain evidence="2">NBC_00093</strain>
    </source>
</reference>
<gene>
    <name evidence="2" type="ORF">OHA22_43625</name>
</gene>
<accession>A0AAU2ACH8</accession>
<name>A0AAU2ACH8_9ACTN</name>
<dbReference type="SMART" id="SM00530">
    <property type="entry name" value="HTH_XRE"/>
    <property type="match status" value="1"/>
</dbReference>
<organism evidence="2">
    <name type="scientific">Streptomyces sp. NBC_00093</name>
    <dbReference type="NCBI Taxonomy" id="2975649"/>
    <lineage>
        <taxon>Bacteria</taxon>
        <taxon>Bacillati</taxon>
        <taxon>Actinomycetota</taxon>
        <taxon>Actinomycetes</taxon>
        <taxon>Kitasatosporales</taxon>
        <taxon>Streptomycetaceae</taxon>
        <taxon>Streptomyces</taxon>
    </lineage>
</organism>
<dbReference type="InterPro" id="IPR010982">
    <property type="entry name" value="Lambda_DNA-bd_dom_sf"/>
</dbReference>
<dbReference type="PANTHER" id="PTHR35010">
    <property type="entry name" value="BLL4672 PROTEIN-RELATED"/>
    <property type="match status" value="1"/>
</dbReference>
<dbReference type="InterPro" id="IPR041413">
    <property type="entry name" value="MLTR_LBD"/>
</dbReference>
<dbReference type="InterPro" id="IPR001387">
    <property type="entry name" value="Cro/C1-type_HTH"/>
</dbReference>
<feature type="domain" description="HTH cro/C1-type" evidence="1">
    <location>
        <begin position="37"/>
        <end position="84"/>
    </location>
</feature>
<evidence type="ECO:0000313" key="2">
    <source>
        <dbReference type="EMBL" id="WTT21940.1"/>
    </source>
</evidence>
<dbReference type="PANTHER" id="PTHR35010:SF2">
    <property type="entry name" value="BLL4672 PROTEIN"/>
    <property type="match status" value="1"/>
</dbReference>
<dbReference type="PROSITE" id="PS50943">
    <property type="entry name" value="HTH_CROC1"/>
    <property type="match status" value="1"/>
</dbReference>
<dbReference type="Gene3D" id="3.30.450.180">
    <property type="match status" value="1"/>
</dbReference>
<dbReference type="EMBL" id="CP108222">
    <property type="protein sequence ID" value="WTT21940.1"/>
    <property type="molecule type" value="Genomic_DNA"/>
</dbReference>
<sequence>MSRDRAALAAFLRSRRDRLSPGQAGIQAFPGDRRVPGLRREELAFLAGLSTDYYSRLEQGRQANISNEVLDALARALRLDDVERAHLHDLAAPAPRRHAQAPAAQRPDPGMLRLIRTLDHVPALLLGHRGDVLASNVLLRAVLGRSLEPGTSFMRYLFQDPVARERIMNWPEVAAAAVATLRRESGRRPHDRALLALVDELRTTDDDVARWWDDHTVRDYTSVAKRIQHPTAGALSFDIEIVVSPHDPDQMLIVYTAEPHSPTARLLPILASWDVDNADAVPSVDPGADSTTS</sequence>
<dbReference type="SUPFAM" id="SSF47413">
    <property type="entry name" value="lambda repressor-like DNA-binding domains"/>
    <property type="match status" value="1"/>
</dbReference>
<dbReference type="CDD" id="cd00093">
    <property type="entry name" value="HTH_XRE"/>
    <property type="match status" value="1"/>
</dbReference>
<protein>
    <submittedName>
        <fullName evidence="2">Helix-turn-helix transcriptional regulator</fullName>
    </submittedName>
</protein>
<dbReference type="AlphaFoldDB" id="A0AAU2ACH8"/>